<organism evidence="2 3">
    <name type="scientific">Necator americanus</name>
    <name type="common">Human hookworm</name>
    <dbReference type="NCBI Taxonomy" id="51031"/>
    <lineage>
        <taxon>Eukaryota</taxon>
        <taxon>Metazoa</taxon>
        <taxon>Ecdysozoa</taxon>
        <taxon>Nematoda</taxon>
        <taxon>Chromadorea</taxon>
        <taxon>Rhabditida</taxon>
        <taxon>Rhabditina</taxon>
        <taxon>Rhabditomorpha</taxon>
        <taxon>Strongyloidea</taxon>
        <taxon>Ancylostomatidae</taxon>
        <taxon>Bunostominae</taxon>
        <taxon>Necator</taxon>
    </lineage>
</organism>
<gene>
    <name evidence="2" type="ORF">NECAME_11686</name>
</gene>
<evidence type="ECO:0000313" key="3">
    <source>
        <dbReference type="Proteomes" id="UP000053676"/>
    </source>
</evidence>
<evidence type="ECO:0000256" key="1">
    <source>
        <dbReference type="SAM" id="MobiDB-lite"/>
    </source>
</evidence>
<dbReference type="OMA" id="THPIERR"/>
<reference evidence="3" key="1">
    <citation type="journal article" date="2014" name="Nat. Genet.">
        <title>Genome of the human hookworm Necator americanus.</title>
        <authorList>
            <person name="Tang Y.T."/>
            <person name="Gao X."/>
            <person name="Rosa B.A."/>
            <person name="Abubucker S."/>
            <person name="Hallsworth-Pepin K."/>
            <person name="Martin J."/>
            <person name="Tyagi R."/>
            <person name="Heizer E."/>
            <person name="Zhang X."/>
            <person name="Bhonagiri-Palsikar V."/>
            <person name="Minx P."/>
            <person name="Warren W.C."/>
            <person name="Wang Q."/>
            <person name="Zhan B."/>
            <person name="Hotez P.J."/>
            <person name="Sternberg P.W."/>
            <person name="Dougall A."/>
            <person name="Gaze S.T."/>
            <person name="Mulvenna J."/>
            <person name="Sotillo J."/>
            <person name="Ranganathan S."/>
            <person name="Rabelo E.M."/>
            <person name="Wilson R.K."/>
            <person name="Felgner P.L."/>
            <person name="Bethony J."/>
            <person name="Hawdon J.M."/>
            <person name="Gasser R.B."/>
            <person name="Loukas A."/>
            <person name="Mitreva M."/>
        </authorList>
    </citation>
    <scope>NUCLEOTIDE SEQUENCE [LARGE SCALE GENOMIC DNA]</scope>
</reference>
<proteinExistence type="predicted"/>
<sequence>MSDYSYTDTSSGPRLVSYERRDGLEYNNRLPSHHDAYARPPIQDRRTQRSYSFQKREEVSVSQILRRTSNSVAPVTVEAMTRTHPIERRRDFDMPSQEMNDIAYRGLPNSLLRYHDDDYPSQSVSYDGARYYDPVQETDILGDDVSEGQSDVYGPGTYNPELVRKTSGRHDSRIVDLTITVDGAIFALDPFIWGSSPRRMVDRWIRKSLTVRFSFRHN</sequence>
<dbReference type="KEGG" id="nai:NECAME_11686"/>
<evidence type="ECO:0000313" key="2">
    <source>
        <dbReference type="EMBL" id="ETN76426.1"/>
    </source>
</evidence>
<keyword evidence="3" id="KW-1185">Reference proteome</keyword>
<dbReference type="AlphaFoldDB" id="W2T5G2"/>
<protein>
    <submittedName>
        <fullName evidence="2">Uncharacterized protein</fullName>
    </submittedName>
</protein>
<feature type="compositionally biased region" description="Basic and acidic residues" evidence="1">
    <location>
        <begin position="32"/>
        <end position="47"/>
    </location>
</feature>
<accession>W2T5G2</accession>
<dbReference type="Proteomes" id="UP000053676">
    <property type="component" value="Unassembled WGS sequence"/>
</dbReference>
<name>W2T5G2_NECAM</name>
<feature type="region of interest" description="Disordered" evidence="1">
    <location>
        <begin position="26"/>
        <end position="57"/>
    </location>
</feature>
<dbReference type="EMBL" id="KI660228">
    <property type="protein sequence ID" value="ETN76426.1"/>
    <property type="molecule type" value="Genomic_DNA"/>
</dbReference>
<dbReference type="OrthoDB" id="5807572at2759"/>